<keyword evidence="1" id="KW-0472">Membrane</keyword>
<dbReference type="STRING" id="224999.GCA_001485475_02168"/>
<evidence type="ECO:0008006" key="4">
    <source>
        <dbReference type="Google" id="ProtNLM"/>
    </source>
</evidence>
<keyword evidence="1" id="KW-0812">Transmembrane</keyword>
<dbReference type="EMBL" id="DF977003">
    <property type="protein sequence ID" value="GAQ26129.1"/>
    <property type="molecule type" value="Genomic_DNA"/>
</dbReference>
<evidence type="ECO:0000256" key="1">
    <source>
        <dbReference type="SAM" id="Phobius"/>
    </source>
</evidence>
<proteinExistence type="predicted"/>
<dbReference type="AlphaFoldDB" id="A0A0U9HQE7"/>
<name>A0A0U9HQE7_9FIRM</name>
<organism evidence="2">
    <name type="scientific">Tepidanaerobacter syntrophicus</name>
    <dbReference type="NCBI Taxonomy" id="224999"/>
    <lineage>
        <taxon>Bacteria</taxon>
        <taxon>Bacillati</taxon>
        <taxon>Bacillota</taxon>
        <taxon>Clostridia</taxon>
        <taxon>Thermosediminibacterales</taxon>
        <taxon>Tepidanaerobacteraceae</taxon>
        <taxon>Tepidanaerobacter</taxon>
    </lineage>
</organism>
<keyword evidence="3" id="KW-1185">Reference proteome</keyword>
<gene>
    <name evidence="2" type="ORF">TSYNT_9388</name>
</gene>
<reference evidence="2" key="1">
    <citation type="journal article" date="2016" name="Genome Announc.">
        <title>Draft Genome Sequence of the Syntrophic Lactate-Degrading Bacterium Tepidanaerobacter syntrophicus JLT.</title>
        <authorList>
            <person name="Matsuura N."/>
            <person name="Ohashi A."/>
            <person name="Tourlousse D.M."/>
            <person name="Sekiguchi Y."/>
        </authorList>
    </citation>
    <scope>NUCLEOTIDE SEQUENCE [LARGE SCALE GENOMIC DNA]</scope>
    <source>
        <strain evidence="2">JL</strain>
    </source>
</reference>
<accession>A0A0U9HQE7</accession>
<feature type="transmembrane region" description="Helical" evidence="1">
    <location>
        <begin position="21"/>
        <end position="43"/>
    </location>
</feature>
<protein>
    <recommendedName>
        <fullName evidence="4">Mg2+ and Co2+ transporter CorB</fullName>
    </recommendedName>
</protein>
<dbReference type="OrthoDB" id="2111373at2"/>
<keyword evidence="1" id="KW-1133">Transmembrane helix</keyword>
<dbReference type="RefSeq" id="WP_059033937.1">
    <property type="nucleotide sequence ID" value="NZ_BSDN01000004.1"/>
</dbReference>
<evidence type="ECO:0000313" key="2">
    <source>
        <dbReference type="EMBL" id="GAQ26129.1"/>
    </source>
</evidence>
<feature type="transmembrane region" description="Helical" evidence="1">
    <location>
        <begin position="49"/>
        <end position="74"/>
    </location>
</feature>
<dbReference type="Proteomes" id="UP000062160">
    <property type="component" value="Unassembled WGS sequence"/>
</dbReference>
<evidence type="ECO:0000313" key="3">
    <source>
        <dbReference type="Proteomes" id="UP000062160"/>
    </source>
</evidence>
<sequence>MNLDSEDKKSKKNNESSKTRWVYRACMMAFGLSVFFSFISEMLLDKVNIIVSLIILLIIIAIGIIFDIIGIAVASANEAPFHAMAADKTPGGKEAVRLVKNADIVSNFCNDIVGDICGIISGAAGAAIVVKIAVQGGSNKEIIIKMILTGLISMLTVGGKAAGKSIAINNSKTVVQNVALFLYILNNKLHIDILPKSNGAKRKKQERN</sequence>